<sequence>MLNNRAALKQIASTLGEQNSQLQHSYTPHPIRSGDTSLAFRLKYLDNTAYSGRYCSGIGGK</sequence>
<gene>
    <name evidence="1" type="ORF">VAE063_1010119</name>
</gene>
<evidence type="ECO:0000313" key="1">
    <source>
        <dbReference type="EMBL" id="CAH8196697.1"/>
    </source>
</evidence>
<dbReference type="Proteomes" id="UP001152658">
    <property type="component" value="Unassembled WGS sequence"/>
</dbReference>
<evidence type="ECO:0000313" key="2">
    <source>
        <dbReference type="Proteomes" id="UP001152658"/>
    </source>
</evidence>
<organism evidence="1 2">
    <name type="scientific">Vibrio aestuarianus</name>
    <dbReference type="NCBI Taxonomy" id="28171"/>
    <lineage>
        <taxon>Bacteria</taxon>
        <taxon>Pseudomonadati</taxon>
        <taxon>Pseudomonadota</taxon>
        <taxon>Gammaproteobacteria</taxon>
        <taxon>Vibrionales</taxon>
        <taxon>Vibrionaceae</taxon>
        <taxon>Vibrio</taxon>
    </lineage>
</organism>
<reference evidence="1" key="1">
    <citation type="submission" date="2022-06" db="EMBL/GenBank/DDBJ databases">
        <authorList>
            <person name="Goudenege D."/>
            <person name="Le Roux F."/>
        </authorList>
    </citation>
    <scope>NUCLEOTIDE SEQUENCE</scope>
    <source>
        <strain evidence="1">12-063</strain>
    </source>
</reference>
<keyword evidence="2" id="KW-1185">Reference proteome</keyword>
<proteinExistence type="predicted"/>
<accession>A0ABM9FJP0</accession>
<protein>
    <submittedName>
        <fullName evidence="1">Uncharacterized protein</fullName>
    </submittedName>
</protein>
<comment type="caution">
    <text evidence="1">The sequence shown here is derived from an EMBL/GenBank/DDBJ whole genome shotgun (WGS) entry which is preliminary data.</text>
</comment>
<dbReference type="EMBL" id="CALYLK010000002">
    <property type="protein sequence ID" value="CAH8196697.1"/>
    <property type="molecule type" value="Genomic_DNA"/>
</dbReference>
<name>A0ABM9FJP0_9VIBR</name>